<keyword evidence="2" id="KW-1185">Reference proteome</keyword>
<accession>A0ACB7GE52</accession>
<proteinExistence type="predicted"/>
<comment type="caution">
    <text evidence="1">The sequence shown here is derived from an EMBL/GenBank/DDBJ whole genome shotgun (WGS) entry which is preliminary data.</text>
</comment>
<dbReference type="EMBL" id="CM004401">
    <property type="protein sequence ID" value="KAG8638069.1"/>
    <property type="molecule type" value="Genomic_DNA"/>
</dbReference>
<protein>
    <submittedName>
        <fullName evidence="1">Uncharacterized protein</fullName>
    </submittedName>
</protein>
<name>A0ACB7GE52_MANES</name>
<evidence type="ECO:0000313" key="1">
    <source>
        <dbReference type="EMBL" id="KAG8638069.1"/>
    </source>
</evidence>
<reference evidence="2" key="1">
    <citation type="journal article" date="2016" name="Nat. Biotechnol.">
        <title>Sequencing wild and cultivated cassava and related species reveals extensive interspecific hybridization and genetic diversity.</title>
        <authorList>
            <person name="Bredeson J.V."/>
            <person name="Lyons J.B."/>
            <person name="Prochnik S.E."/>
            <person name="Wu G.A."/>
            <person name="Ha C.M."/>
            <person name="Edsinger-Gonzales E."/>
            <person name="Grimwood J."/>
            <person name="Schmutz J."/>
            <person name="Rabbi I.Y."/>
            <person name="Egesi C."/>
            <person name="Nauluvula P."/>
            <person name="Lebot V."/>
            <person name="Ndunguru J."/>
            <person name="Mkamilo G."/>
            <person name="Bart R.S."/>
            <person name="Setter T.L."/>
            <person name="Gleadow R.M."/>
            <person name="Kulakow P."/>
            <person name="Ferguson M.E."/>
            <person name="Rounsley S."/>
            <person name="Rokhsar D.S."/>
        </authorList>
    </citation>
    <scope>NUCLEOTIDE SEQUENCE [LARGE SCALE GENOMIC DNA]</scope>
    <source>
        <strain evidence="2">cv. AM560-2</strain>
    </source>
</reference>
<evidence type="ECO:0000313" key="2">
    <source>
        <dbReference type="Proteomes" id="UP000091857"/>
    </source>
</evidence>
<organism evidence="1 2">
    <name type="scientific">Manihot esculenta</name>
    <name type="common">Cassava</name>
    <name type="synonym">Jatropha manihot</name>
    <dbReference type="NCBI Taxonomy" id="3983"/>
    <lineage>
        <taxon>Eukaryota</taxon>
        <taxon>Viridiplantae</taxon>
        <taxon>Streptophyta</taxon>
        <taxon>Embryophyta</taxon>
        <taxon>Tracheophyta</taxon>
        <taxon>Spermatophyta</taxon>
        <taxon>Magnoliopsida</taxon>
        <taxon>eudicotyledons</taxon>
        <taxon>Gunneridae</taxon>
        <taxon>Pentapetalae</taxon>
        <taxon>rosids</taxon>
        <taxon>fabids</taxon>
        <taxon>Malpighiales</taxon>
        <taxon>Euphorbiaceae</taxon>
        <taxon>Crotonoideae</taxon>
        <taxon>Manihoteae</taxon>
        <taxon>Manihot</taxon>
    </lineage>
</organism>
<dbReference type="Proteomes" id="UP000091857">
    <property type="component" value="Chromosome 15"/>
</dbReference>
<sequence length="392" mass="44307">MLRSLCSSTRLPIPFFTRPICSRKMTTAPSPICPKFISIEGGDIYSRSKRDGIRFRLVSYNILAQVYVKSSLFPHSPSPCLKWKPRSQAILTVLMSIGADFLCLQELDEYDSFYKQNIGSHDYSSIYIQRSGQKRDGCGIFYKQNRAELLLEERIEYNDLVNSLEDESNLHECKRVDTQVEEDNNSETKNGSSLKNAPEDRGDPNDPRVRLKRDCVGIMAAFKLKDAFHHIVIVANTHLYWDPAWADVKLAQAKYLLSRISHFKTLVSDKFECTPSIILAGDFNSTPGDKVYQYLVSGNSSSAPLAECVDELPIPLCSFYDHTRGEPPFTNCTPDFTNTLDYIFFSPDEKLKPIGFLELPEANSPDVVGGLPNYYHPSDHLPIGAEFEISTE</sequence>
<gene>
    <name evidence="1" type="ORF">MANES_15G190150v8</name>
</gene>